<keyword evidence="4" id="KW-1185">Reference proteome</keyword>
<evidence type="ECO:0000313" key="4">
    <source>
        <dbReference type="Proteomes" id="UP000636264"/>
    </source>
</evidence>
<dbReference type="RefSeq" id="WP_188722287.1">
    <property type="nucleotide sequence ID" value="NZ_BMIF01000012.1"/>
</dbReference>
<dbReference type="GO" id="GO:0008410">
    <property type="term" value="F:CoA-transferase activity"/>
    <property type="evidence" value="ECO:0007669"/>
    <property type="project" value="TreeGrafter"/>
</dbReference>
<proteinExistence type="predicted"/>
<evidence type="ECO:0000313" key="3">
    <source>
        <dbReference type="EMBL" id="GGA77011.1"/>
    </source>
</evidence>
<dbReference type="Pfam" id="PF02515">
    <property type="entry name" value="CoA_transf_3"/>
    <property type="match status" value="1"/>
</dbReference>
<accession>A0A916W917</accession>
<sequence>MTAALQGIKVLDLTHVMSGPFCTRQLVLLGAEVIKIEKPGDGDVMRYYGHDPQFGRNSPNFVGYNAGKRSVALDLTTELGAEALRRLVADADVLVENFRPGVLAARGFGWEECKAIRPNLIYCSISGYGQESILRDNPAYDHIAQAMSGLMSLQGGPEDPPIKAGFPLIDTFSGYMAAFAIVSALLRRERTGEGQRLDVSMLDASMVLMSSMILKYNATGVVPPRVGNKGFSLSATADMFQTKDRPISIGANTDKQFEALCKLLKLEHLLEDPRYANASGRWEHADTLRPVVREAIAEWHAEELEVALNRVSVPAAVVRDLAGIVAHPHFNGRDTFQTIQVPSWGRETKVLNGGFGADADAPNSDLPPPDLGEHTEDVLRSIGFEGEELQQLLAEGQVQ</sequence>
<name>A0A916W917_9HYPH</name>
<dbReference type="SUPFAM" id="SSF89796">
    <property type="entry name" value="CoA-transferase family III (CaiB/BaiF)"/>
    <property type="match status" value="1"/>
</dbReference>
<protein>
    <submittedName>
        <fullName evidence="3">CoA transferase</fullName>
    </submittedName>
</protein>
<dbReference type="Gene3D" id="3.40.50.10540">
    <property type="entry name" value="Crotonobetainyl-coa:carnitine coa-transferase, domain 1"/>
    <property type="match status" value="1"/>
</dbReference>
<keyword evidence="1 3" id="KW-0808">Transferase</keyword>
<dbReference type="Proteomes" id="UP000636264">
    <property type="component" value="Unassembled WGS sequence"/>
</dbReference>
<dbReference type="InterPro" id="IPR003673">
    <property type="entry name" value="CoA-Trfase_fam_III"/>
</dbReference>
<organism evidence="3 4">
    <name type="scientific">Nitratireductor aestuarii</name>
    <dbReference type="NCBI Taxonomy" id="1735103"/>
    <lineage>
        <taxon>Bacteria</taxon>
        <taxon>Pseudomonadati</taxon>
        <taxon>Pseudomonadota</taxon>
        <taxon>Alphaproteobacteria</taxon>
        <taxon>Hyphomicrobiales</taxon>
        <taxon>Phyllobacteriaceae</taxon>
        <taxon>Nitratireductor</taxon>
    </lineage>
</organism>
<dbReference type="PANTHER" id="PTHR48207:SF3">
    <property type="entry name" value="SUCCINATE--HYDROXYMETHYLGLUTARATE COA-TRANSFERASE"/>
    <property type="match status" value="1"/>
</dbReference>
<comment type="caution">
    <text evidence="3">The sequence shown here is derived from an EMBL/GenBank/DDBJ whole genome shotgun (WGS) entry which is preliminary data.</text>
</comment>
<dbReference type="EMBL" id="BMIF01000012">
    <property type="protein sequence ID" value="GGA77011.1"/>
    <property type="molecule type" value="Genomic_DNA"/>
</dbReference>
<evidence type="ECO:0000256" key="1">
    <source>
        <dbReference type="ARBA" id="ARBA00022679"/>
    </source>
</evidence>
<gene>
    <name evidence="3" type="ORF">GCM10011385_33920</name>
</gene>
<feature type="region of interest" description="Disordered" evidence="2">
    <location>
        <begin position="353"/>
        <end position="374"/>
    </location>
</feature>
<dbReference type="InterPro" id="IPR044855">
    <property type="entry name" value="CoA-Trfase_III_dom3_sf"/>
</dbReference>
<reference evidence="3" key="2">
    <citation type="submission" date="2020-09" db="EMBL/GenBank/DDBJ databases">
        <authorList>
            <person name="Sun Q."/>
            <person name="Zhou Y."/>
        </authorList>
    </citation>
    <scope>NUCLEOTIDE SEQUENCE</scope>
    <source>
        <strain evidence="3">CGMCC 1.15320</strain>
    </source>
</reference>
<dbReference type="Gene3D" id="3.30.1540.10">
    <property type="entry name" value="formyl-coa transferase, domain 3"/>
    <property type="match status" value="1"/>
</dbReference>
<dbReference type="InterPro" id="IPR023606">
    <property type="entry name" value="CoA-Trfase_III_dom_1_sf"/>
</dbReference>
<dbReference type="InterPro" id="IPR050483">
    <property type="entry name" value="CoA-transferase_III_domain"/>
</dbReference>
<dbReference type="PANTHER" id="PTHR48207">
    <property type="entry name" value="SUCCINATE--HYDROXYMETHYLGLUTARATE COA-TRANSFERASE"/>
    <property type="match status" value="1"/>
</dbReference>
<evidence type="ECO:0000256" key="2">
    <source>
        <dbReference type="SAM" id="MobiDB-lite"/>
    </source>
</evidence>
<dbReference type="AlphaFoldDB" id="A0A916W917"/>
<reference evidence="3" key="1">
    <citation type="journal article" date="2014" name="Int. J. Syst. Evol. Microbiol.">
        <title>Complete genome sequence of Corynebacterium casei LMG S-19264T (=DSM 44701T), isolated from a smear-ripened cheese.</title>
        <authorList>
            <consortium name="US DOE Joint Genome Institute (JGI-PGF)"/>
            <person name="Walter F."/>
            <person name="Albersmeier A."/>
            <person name="Kalinowski J."/>
            <person name="Ruckert C."/>
        </authorList>
    </citation>
    <scope>NUCLEOTIDE SEQUENCE</scope>
    <source>
        <strain evidence="3">CGMCC 1.15320</strain>
    </source>
</reference>